<accession>A0A918KG90</accession>
<dbReference type="Proteomes" id="UP000619244">
    <property type="component" value="Unassembled WGS sequence"/>
</dbReference>
<protein>
    <submittedName>
        <fullName evidence="1">Uncharacterized protein</fullName>
    </submittedName>
</protein>
<evidence type="ECO:0000313" key="2">
    <source>
        <dbReference type="Proteomes" id="UP000619244"/>
    </source>
</evidence>
<keyword evidence="2" id="KW-1185">Reference proteome</keyword>
<gene>
    <name evidence="1" type="ORF">GCM10010358_12710</name>
</gene>
<reference evidence="1" key="2">
    <citation type="submission" date="2020-09" db="EMBL/GenBank/DDBJ databases">
        <authorList>
            <person name="Sun Q."/>
            <person name="Ohkuma M."/>
        </authorList>
    </citation>
    <scope>NUCLEOTIDE SEQUENCE</scope>
    <source>
        <strain evidence="1">JCM 4790</strain>
    </source>
</reference>
<sequence length="59" mass="6351">MSPPLVLWCAAVVHAGTARQESRRSAGRAEMALDLAHPAAAEREPERLKAIARRCGVES</sequence>
<organism evidence="1 2">
    <name type="scientific">Streptomyces minutiscleroticus</name>
    <dbReference type="NCBI Taxonomy" id="68238"/>
    <lineage>
        <taxon>Bacteria</taxon>
        <taxon>Bacillati</taxon>
        <taxon>Actinomycetota</taxon>
        <taxon>Actinomycetes</taxon>
        <taxon>Kitasatosporales</taxon>
        <taxon>Streptomycetaceae</taxon>
        <taxon>Streptomyces</taxon>
    </lineage>
</organism>
<evidence type="ECO:0000313" key="1">
    <source>
        <dbReference type="EMBL" id="GGX59679.1"/>
    </source>
</evidence>
<comment type="caution">
    <text evidence="1">The sequence shown here is derived from an EMBL/GenBank/DDBJ whole genome shotgun (WGS) entry which is preliminary data.</text>
</comment>
<reference evidence="1" key="1">
    <citation type="journal article" date="2014" name="Int. J. Syst. Evol. Microbiol.">
        <title>Complete genome sequence of Corynebacterium casei LMG S-19264T (=DSM 44701T), isolated from a smear-ripened cheese.</title>
        <authorList>
            <consortium name="US DOE Joint Genome Institute (JGI-PGF)"/>
            <person name="Walter F."/>
            <person name="Albersmeier A."/>
            <person name="Kalinowski J."/>
            <person name="Ruckert C."/>
        </authorList>
    </citation>
    <scope>NUCLEOTIDE SEQUENCE</scope>
    <source>
        <strain evidence="1">JCM 4790</strain>
    </source>
</reference>
<dbReference type="EMBL" id="BMVU01000003">
    <property type="protein sequence ID" value="GGX59679.1"/>
    <property type="molecule type" value="Genomic_DNA"/>
</dbReference>
<dbReference type="AlphaFoldDB" id="A0A918KG90"/>
<name>A0A918KG90_9ACTN</name>
<proteinExistence type="predicted"/>